<dbReference type="SUPFAM" id="SSF57802">
    <property type="entry name" value="Rubredoxin-like"/>
    <property type="match status" value="1"/>
</dbReference>
<evidence type="ECO:0000313" key="9">
    <source>
        <dbReference type="Proteomes" id="UP000605144"/>
    </source>
</evidence>
<name>A0A832YSZ5_9EURY</name>
<dbReference type="Proteomes" id="UP000605144">
    <property type="component" value="Unassembled WGS sequence"/>
</dbReference>
<feature type="domain" description="Ferritin-like diiron" evidence="7">
    <location>
        <begin position="1"/>
        <end position="150"/>
    </location>
</feature>
<dbReference type="PROSITE" id="PS50903">
    <property type="entry name" value="RUBREDOXIN_LIKE"/>
    <property type="match status" value="1"/>
</dbReference>
<comment type="caution">
    <text evidence="8">The sequence shown here is derived from an EMBL/GenBank/DDBJ whole genome shotgun (WGS) entry which is preliminary data.</text>
</comment>
<dbReference type="CDD" id="cd01041">
    <property type="entry name" value="Rubrerythrin"/>
    <property type="match status" value="1"/>
</dbReference>
<evidence type="ECO:0000256" key="4">
    <source>
        <dbReference type="ARBA" id="ARBA00022982"/>
    </source>
</evidence>
<reference evidence="8" key="1">
    <citation type="journal article" date="2020" name="ISME J.">
        <title>Gammaproteobacteria mediating utilization of methyl-, sulfur- and petroleum organic compounds in deep ocean hydrothermal plumes.</title>
        <authorList>
            <person name="Zhou Z."/>
            <person name="Liu Y."/>
            <person name="Pan J."/>
            <person name="Cron B.R."/>
            <person name="Toner B.M."/>
            <person name="Anantharaman K."/>
            <person name="Breier J.A."/>
            <person name="Dick G.J."/>
            <person name="Li M."/>
        </authorList>
    </citation>
    <scope>NUCLEOTIDE SEQUENCE</scope>
    <source>
        <strain evidence="8">SZUA-1385</strain>
    </source>
</reference>
<dbReference type="GO" id="GO:0005506">
    <property type="term" value="F:iron ion binding"/>
    <property type="evidence" value="ECO:0007669"/>
    <property type="project" value="InterPro"/>
</dbReference>
<gene>
    <name evidence="8" type="ORF">EYG76_05100</name>
</gene>
<dbReference type="NCBIfam" id="NF045767">
    <property type="entry name" value="RuberyRbr"/>
    <property type="match status" value="1"/>
</dbReference>
<dbReference type="InterPro" id="IPR052364">
    <property type="entry name" value="Rubrerythrin"/>
</dbReference>
<keyword evidence="5" id="KW-0408">Iron</keyword>
<dbReference type="GO" id="GO:0016491">
    <property type="term" value="F:oxidoreductase activity"/>
    <property type="evidence" value="ECO:0007669"/>
    <property type="project" value="InterPro"/>
</dbReference>
<dbReference type="InterPro" id="IPR009078">
    <property type="entry name" value="Ferritin-like_SF"/>
</dbReference>
<organism evidence="8 9">
    <name type="scientific">Methanothermococcus okinawensis</name>
    <dbReference type="NCBI Taxonomy" id="155863"/>
    <lineage>
        <taxon>Archaea</taxon>
        <taxon>Methanobacteriati</taxon>
        <taxon>Methanobacteriota</taxon>
        <taxon>Methanomada group</taxon>
        <taxon>Methanococci</taxon>
        <taxon>Methanococcales</taxon>
        <taxon>Methanococcaceae</taxon>
        <taxon>Methanothermococcus</taxon>
    </lineage>
</organism>
<evidence type="ECO:0000313" key="8">
    <source>
        <dbReference type="EMBL" id="HIP17653.1"/>
    </source>
</evidence>
<proteinExistence type="predicted"/>
<dbReference type="AlphaFoldDB" id="A0A832YSZ5"/>
<dbReference type="PANTHER" id="PTHR43865">
    <property type="entry name" value="RUBRERYTHRIN-RELATED"/>
    <property type="match status" value="1"/>
</dbReference>
<keyword evidence="4" id="KW-0249">Electron transport</keyword>
<dbReference type="SUPFAM" id="SSF47240">
    <property type="entry name" value="Ferritin-like"/>
    <property type="match status" value="1"/>
</dbReference>
<dbReference type="InterPro" id="IPR009040">
    <property type="entry name" value="Ferritin-like_diiron"/>
</dbReference>
<sequence>MVKKTLENLAKAYVGESLARNRYTCFAKIAKQEGYEKISEIFLLTAENEREHAKWLYYLANELKEKYNLEDNVLNLDVEVPIVLGNTAENLKSAIEGENFENTEMYPEYAKIAEEEGLKDIADRLRAIAVAEKHHEERFKKLLEALDNFYKKDESVEWVCMRCGYVYDNNEPPKECPSCNHSAKYFEIKCEKY</sequence>
<evidence type="ECO:0000256" key="2">
    <source>
        <dbReference type="ARBA" id="ARBA00022448"/>
    </source>
</evidence>
<evidence type="ECO:0000256" key="5">
    <source>
        <dbReference type="ARBA" id="ARBA00023004"/>
    </source>
</evidence>
<dbReference type="InterPro" id="IPR012347">
    <property type="entry name" value="Ferritin-like"/>
</dbReference>
<keyword evidence="3" id="KW-0479">Metal-binding</keyword>
<protein>
    <submittedName>
        <fullName evidence="8">Rubrerythrin family protein</fullName>
    </submittedName>
</protein>
<evidence type="ECO:0000256" key="3">
    <source>
        <dbReference type="ARBA" id="ARBA00022723"/>
    </source>
</evidence>
<dbReference type="InterPro" id="IPR003251">
    <property type="entry name" value="Rr_diiron-bd_dom"/>
</dbReference>
<comment type="cofactor">
    <cofactor evidence="1">
        <name>Fe(3+)</name>
        <dbReference type="ChEBI" id="CHEBI:29034"/>
    </cofactor>
</comment>
<dbReference type="InterPro" id="IPR024934">
    <property type="entry name" value="Rubredoxin-like_dom"/>
</dbReference>
<feature type="domain" description="Rubredoxin-like" evidence="6">
    <location>
        <begin position="155"/>
        <end position="189"/>
    </location>
</feature>
<dbReference type="Pfam" id="PF21349">
    <property type="entry name" value="RUBY_RBDX"/>
    <property type="match status" value="1"/>
</dbReference>
<accession>A0A832YSZ5</accession>
<evidence type="ECO:0000259" key="6">
    <source>
        <dbReference type="PROSITE" id="PS50903"/>
    </source>
</evidence>
<evidence type="ECO:0000259" key="7">
    <source>
        <dbReference type="PROSITE" id="PS50905"/>
    </source>
</evidence>
<dbReference type="EMBL" id="DQSV01000098">
    <property type="protein sequence ID" value="HIP17653.1"/>
    <property type="molecule type" value="Genomic_DNA"/>
</dbReference>
<dbReference type="PANTHER" id="PTHR43865:SF1">
    <property type="entry name" value="RUBRERYTHRIN-RELATED"/>
    <property type="match status" value="1"/>
</dbReference>
<evidence type="ECO:0000256" key="1">
    <source>
        <dbReference type="ARBA" id="ARBA00001965"/>
    </source>
</evidence>
<dbReference type="Gene3D" id="2.20.28.10">
    <property type="match status" value="1"/>
</dbReference>
<dbReference type="Pfam" id="PF02915">
    <property type="entry name" value="Rubrerythrin"/>
    <property type="match status" value="1"/>
</dbReference>
<dbReference type="Gene3D" id="1.20.1260.10">
    <property type="match status" value="1"/>
</dbReference>
<dbReference type="InterPro" id="IPR048574">
    <property type="entry name" value="RUBY_RBDX"/>
</dbReference>
<dbReference type="PROSITE" id="PS50905">
    <property type="entry name" value="FERRITIN_LIKE"/>
    <property type="match status" value="1"/>
</dbReference>
<keyword evidence="2" id="KW-0813">Transport</keyword>